<protein>
    <submittedName>
        <fullName evidence="3">Phosphotransferase</fullName>
    </submittedName>
</protein>
<dbReference type="InterPro" id="IPR011009">
    <property type="entry name" value="Kinase-like_dom_sf"/>
</dbReference>
<dbReference type="Proteomes" id="UP000009877">
    <property type="component" value="Unassembled WGS sequence"/>
</dbReference>
<dbReference type="Pfam" id="PF01636">
    <property type="entry name" value="APH"/>
    <property type="match status" value="1"/>
</dbReference>
<feature type="domain" description="Aminoglycoside phosphotransferase" evidence="2">
    <location>
        <begin position="30"/>
        <end position="265"/>
    </location>
</feature>
<accession>M2YBW9</accession>
<evidence type="ECO:0000313" key="4">
    <source>
        <dbReference type="Proteomes" id="UP000009877"/>
    </source>
</evidence>
<organism evidence="3 4">
    <name type="scientific">Kocuria palustris PEL</name>
    <dbReference type="NCBI Taxonomy" id="1236550"/>
    <lineage>
        <taxon>Bacteria</taxon>
        <taxon>Bacillati</taxon>
        <taxon>Actinomycetota</taxon>
        <taxon>Actinomycetes</taxon>
        <taxon>Micrococcales</taxon>
        <taxon>Micrococcaceae</taxon>
        <taxon>Kocuria</taxon>
    </lineage>
</organism>
<dbReference type="EMBL" id="ANHZ02000018">
    <property type="protein sequence ID" value="EME36139.1"/>
    <property type="molecule type" value="Genomic_DNA"/>
</dbReference>
<dbReference type="AlphaFoldDB" id="M2YBW9"/>
<comment type="caution">
    <text evidence="3">The sequence shown here is derived from an EMBL/GenBank/DDBJ whole genome shotgun (WGS) entry which is preliminary data.</text>
</comment>
<feature type="region of interest" description="Disordered" evidence="1">
    <location>
        <begin position="326"/>
        <end position="422"/>
    </location>
</feature>
<dbReference type="Gene3D" id="3.90.1200.10">
    <property type="match status" value="1"/>
</dbReference>
<sequence>MTSSLEHLAAAAAAAVPGLRPAGVAPSPDDDADFRSAVVVDASQRRWRVRSSLTDEASMRLASEHAVLSSFSPALRAKLPFHMPTVVGSVEDRGRRLFVYSHLPGGPVPIDDLMDLADAPPARPQPPSAEPVPQAAAQLGQLIAAIHSLPRAMVMDADLPAYSSEQCRRRRLSELDQAATTGRIPAALLRRWEDALEDRTLWRFSTHVIHGDLHEDNLTVEGNRITAVTGWSDVHVGDPADDFAWLIGASDPSFAAAVVAEYSRHTSAEPDPHLLRRAHLEAEFALARWLVRGVSRDLPELVADAESMLRILEKDVEAYDRELSAARGAEAEQSVEARTEHARTSRQRAEEASFTATGLHGLNRDSLFSDPADDAGVGTAEPLADDDSPEPSGAKDEGPAADPHTGATVTPLRRPGPGTSQD</sequence>
<dbReference type="CDD" id="cd05152">
    <property type="entry name" value="MPH2"/>
    <property type="match status" value="1"/>
</dbReference>
<dbReference type="RefSeq" id="WP_006215335.1">
    <property type="nucleotide sequence ID" value="NZ_ANHZ02000018.1"/>
</dbReference>
<keyword evidence="4" id="KW-1185">Reference proteome</keyword>
<evidence type="ECO:0000256" key="1">
    <source>
        <dbReference type="SAM" id="MobiDB-lite"/>
    </source>
</evidence>
<dbReference type="GO" id="GO:0016740">
    <property type="term" value="F:transferase activity"/>
    <property type="evidence" value="ECO:0007669"/>
    <property type="project" value="UniProtKB-KW"/>
</dbReference>
<dbReference type="InterPro" id="IPR002575">
    <property type="entry name" value="Aminoglycoside_PTrfase"/>
</dbReference>
<proteinExistence type="predicted"/>
<feature type="compositionally biased region" description="Basic and acidic residues" evidence="1">
    <location>
        <begin position="335"/>
        <end position="351"/>
    </location>
</feature>
<name>M2YBW9_9MICC</name>
<dbReference type="SUPFAM" id="SSF56112">
    <property type="entry name" value="Protein kinase-like (PK-like)"/>
    <property type="match status" value="1"/>
</dbReference>
<reference evidence="3 4" key="1">
    <citation type="journal article" date="2014" name="Genome Announc.">
        <title>Draft Genome Sequence of Kocuria palustris PEL.</title>
        <authorList>
            <person name="Sharma G."/>
            <person name="Khatri I."/>
            <person name="Subramanian S."/>
        </authorList>
    </citation>
    <scope>NUCLEOTIDE SEQUENCE [LARGE SCALE GENOMIC DNA]</scope>
    <source>
        <strain evidence="3 4">PEL</strain>
    </source>
</reference>
<evidence type="ECO:0000259" key="2">
    <source>
        <dbReference type="Pfam" id="PF01636"/>
    </source>
</evidence>
<gene>
    <name evidence="3" type="ORF">C884_00907</name>
</gene>
<evidence type="ECO:0000313" key="3">
    <source>
        <dbReference type="EMBL" id="EME36139.1"/>
    </source>
</evidence>